<keyword evidence="7" id="KW-0406">Ion transport</keyword>
<accession>A0A2A9DW95</accession>
<keyword evidence="8 10" id="KW-0472">Membrane</keyword>
<dbReference type="InterPro" id="IPR018422">
    <property type="entry name" value="Cation/H_exchanger_CPA1"/>
</dbReference>
<evidence type="ECO:0000256" key="5">
    <source>
        <dbReference type="ARBA" id="ARBA00022989"/>
    </source>
</evidence>
<gene>
    <name evidence="12" type="ORF">ATJ78_1815</name>
</gene>
<dbReference type="AlphaFoldDB" id="A0A2A9DW95"/>
<evidence type="ECO:0000256" key="3">
    <source>
        <dbReference type="ARBA" id="ARBA00022475"/>
    </source>
</evidence>
<evidence type="ECO:0000256" key="2">
    <source>
        <dbReference type="ARBA" id="ARBA00022448"/>
    </source>
</evidence>
<evidence type="ECO:0000256" key="9">
    <source>
        <dbReference type="ARBA" id="ARBA00023201"/>
    </source>
</evidence>
<feature type="transmembrane region" description="Helical" evidence="10">
    <location>
        <begin position="6"/>
        <end position="23"/>
    </location>
</feature>
<feature type="transmembrane region" description="Helical" evidence="10">
    <location>
        <begin position="153"/>
        <end position="177"/>
    </location>
</feature>
<feature type="transmembrane region" description="Helical" evidence="10">
    <location>
        <begin position="183"/>
        <end position="204"/>
    </location>
</feature>
<evidence type="ECO:0000256" key="1">
    <source>
        <dbReference type="ARBA" id="ARBA00004651"/>
    </source>
</evidence>
<evidence type="ECO:0000256" key="6">
    <source>
        <dbReference type="ARBA" id="ARBA00023053"/>
    </source>
</evidence>
<dbReference type="GO" id="GO:0015386">
    <property type="term" value="F:potassium:proton antiporter activity"/>
    <property type="evidence" value="ECO:0007669"/>
    <property type="project" value="TreeGrafter"/>
</dbReference>
<dbReference type="RefSeq" id="WP_098407284.1">
    <property type="nucleotide sequence ID" value="NZ_PDJE01000001.1"/>
</dbReference>
<name>A0A2A9DW95_9MICO</name>
<dbReference type="GO" id="GO:0015385">
    <property type="term" value="F:sodium:proton antiporter activity"/>
    <property type="evidence" value="ECO:0007669"/>
    <property type="project" value="InterPro"/>
</dbReference>
<keyword evidence="3" id="KW-1003">Cell membrane</keyword>
<organism evidence="12 13">
    <name type="scientific">Paramicrobacterium agarici</name>
    <dbReference type="NCBI Taxonomy" id="630514"/>
    <lineage>
        <taxon>Bacteria</taxon>
        <taxon>Bacillati</taxon>
        <taxon>Actinomycetota</taxon>
        <taxon>Actinomycetes</taxon>
        <taxon>Micrococcales</taxon>
        <taxon>Microbacteriaceae</taxon>
        <taxon>Paramicrobacterium</taxon>
    </lineage>
</organism>
<dbReference type="EMBL" id="PDJE01000001">
    <property type="protein sequence ID" value="PFG30873.1"/>
    <property type="molecule type" value="Genomic_DNA"/>
</dbReference>
<evidence type="ECO:0000313" key="12">
    <source>
        <dbReference type="EMBL" id="PFG30873.1"/>
    </source>
</evidence>
<evidence type="ECO:0000256" key="4">
    <source>
        <dbReference type="ARBA" id="ARBA00022692"/>
    </source>
</evidence>
<feature type="domain" description="Cation/H+ exchanger transmembrane" evidence="11">
    <location>
        <begin position="14"/>
        <end position="444"/>
    </location>
</feature>
<feature type="transmembrane region" description="Helical" evidence="10">
    <location>
        <begin position="386"/>
        <end position="408"/>
    </location>
</feature>
<proteinExistence type="predicted"/>
<dbReference type="GO" id="GO:0005886">
    <property type="term" value="C:plasma membrane"/>
    <property type="evidence" value="ECO:0007669"/>
    <property type="project" value="UniProtKB-SubCell"/>
</dbReference>
<dbReference type="Proteomes" id="UP000221369">
    <property type="component" value="Unassembled WGS sequence"/>
</dbReference>
<keyword evidence="5 10" id="KW-1133">Transmembrane helix</keyword>
<dbReference type="PANTHER" id="PTHR10110">
    <property type="entry name" value="SODIUM/HYDROGEN EXCHANGER"/>
    <property type="match status" value="1"/>
</dbReference>
<dbReference type="Pfam" id="PF00999">
    <property type="entry name" value="Na_H_Exchanger"/>
    <property type="match status" value="1"/>
</dbReference>
<evidence type="ECO:0000256" key="10">
    <source>
        <dbReference type="SAM" id="Phobius"/>
    </source>
</evidence>
<keyword evidence="9" id="KW-0739">Sodium transport</keyword>
<feature type="transmembrane region" description="Helical" evidence="10">
    <location>
        <begin position="88"/>
        <end position="107"/>
    </location>
</feature>
<keyword evidence="13" id="KW-1185">Reference proteome</keyword>
<comment type="caution">
    <text evidence="12">The sequence shown here is derived from an EMBL/GenBank/DDBJ whole genome shotgun (WGS) entry which is preliminary data.</text>
</comment>
<keyword evidence="2" id="KW-0813">Transport</keyword>
<feature type="transmembrane region" description="Helical" evidence="10">
    <location>
        <begin position="420"/>
        <end position="444"/>
    </location>
</feature>
<keyword evidence="6" id="KW-0915">Sodium</keyword>
<evidence type="ECO:0000259" key="11">
    <source>
        <dbReference type="Pfam" id="PF00999"/>
    </source>
</evidence>
<reference evidence="12 13" key="1">
    <citation type="submission" date="2017-10" db="EMBL/GenBank/DDBJ databases">
        <title>Sequencing the genomes of 1000 actinobacteria strains.</title>
        <authorList>
            <person name="Klenk H.-P."/>
        </authorList>
    </citation>
    <scope>NUCLEOTIDE SEQUENCE [LARGE SCALE GENOMIC DNA]</scope>
    <source>
        <strain evidence="12 13">DSM 21798</strain>
    </source>
</reference>
<keyword evidence="4 10" id="KW-0812">Transmembrane</keyword>
<feature type="transmembrane region" description="Helical" evidence="10">
    <location>
        <begin position="28"/>
        <end position="44"/>
    </location>
</feature>
<dbReference type="GO" id="GO:0051453">
    <property type="term" value="P:regulation of intracellular pH"/>
    <property type="evidence" value="ECO:0007669"/>
    <property type="project" value="TreeGrafter"/>
</dbReference>
<dbReference type="PANTHER" id="PTHR10110:SF86">
    <property type="entry name" value="SODIUM_HYDROGEN EXCHANGER 7"/>
    <property type="match status" value="1"/>
</dbReference>
<feature type="transmembrane region" description="Helical" evidence="10">
    <location>
        <begin position="272"/>
        <end position="291"/>
    </location>
</feature>
<evidence type="ECO:0000313" key="13">
    <source>
        <dbReference type="Proteomes" id="UP000221369"/>
    </source>
</evidence>
<comment type="subcellular location">
    <subcellularLocation>
        <location evidence="1">Cell membrane</location>
        <topology evidence="1">Multi-pass membrane protein</topology>
    </subcellularLocation>
</comment>
<evidence type="ECO:0000256" key="7">
    <source>
        <dbReference type="ARBA" id="ARBA00023065"/>
    </source>
</evidence>
<feature type="transmembrane region" description="Helical" evidence="10">
    <location>
        <begin position="234"/>
        <end position="252"/>
    </location>
</feature>
<feature type="transmembrane region" description="Helical" evidence="10">
    <location>
        <begin position="303"/>
        <end position="327"/>
    </location>
</feature>
<protein>
    <submittedName>
        <fullName evidence="12">Sodium/proton antiporter (CPA1 family)</fullName>
    </submittedName>
</protein>
<feature type="transmembrane region" description="Helical" evidence="10">
    <location>
        <begin position="56"/>
        <end position="76"/>
    </location>
</feature>
<sequence>MESELALLSAVGVLVIVVVSFFAPKLGVAAPIVLVLIGVGASYIPGAPEFELPHELILTVALPPILYSAAVNVPIVDFRRNFKAISGLSVLLVIVSAFVTGFIFYLLLPDLSLPAAIALGAVVSPPDAVAATSIGKRLGLPPRLVTVMEGEGLVNDATALVMLRSAIAAVGGTVTFFGVVGDFLFAVFVAIAVGTIIGLVSVWVRSKLNDSVLTTAISFAVPFIAFVPSEEMGASGVVAVVTAGLITGHQSARHFSAQDRISERINWRTAQLILENGVFLIMGYEVHLLVARVDDAGFSVINSILLGLLATAILLVVRVIFIVPLFASLRSEQRRAQQQAPRLNQALERLAAARPADVKPSKRWNRATRMLQRRQADMDFLTSEGLGWRGAAVLGWSGMRGVVTLAAAQSLPEETPYRPQLVLIAFTVAIVTLVVQGGTLPLLIRALGIKGSDATADRSELAVLIDEIGTVGGALLDNPELKQPNGQPYDPSTIAQVRVDTTRLAEAMSESLGGDTPGPHEQRRALRRTVLQAERAALLDARSRGVYSSRVLERAQAILDAEETRLSHMDDGTSAH</sequence>
<dbReference type="GO" id="GO:0098719">
    <property type="term" value="P:sodium ion import across plasma membrane"/>
    <property type="evidence" value="ECO:0007669"/>
    <property type="project" value="TreeGrafter"/>
</dbReference>
<evidence type="ECO:0000256" key="8">
    <source>
        <dbReference type="ARBA" id="ARBA00023136"/>
    </source>
</evidence>
<dbReference type="Gene3D" id="6.10.140.1330">
    <property type="match status" value="1"/>
</dbReference>
<dbReference type="InterPro" id="IPR006153">
    <property type="entry name" value="Cation/H_exchanger_TM"/>
</dbReference>